<evidence type="ECO:0000313" key="2">
    <source>
        <dbReference type="Proteomes" id="UP000821866"/>
    </source>
</evidence>
<dbReference type="AlphaFoldDB" id="A0A9J6E0Z8"/>
<dbReference type="VEuPathDB" id="VectorBase:LOC119168558"/>
<reference evidence="1" key="2">
    <citation type="submission" date="2021-09" db="EMBL/GenBank/DDBJ databases">
        <authorList>
            <person name="Jia N."/>
            <person name="Wang J."/>
            <person name="Shi W."/>
            <person name="Du L."/>
            <person name="Sun Y."/>
            <person name="Zhan W."/>
            <person name="Jiang J."/>
            <person name="Wang Q."/>
            <person name="Zhang B."/>
            <person name="Ji P."/>
            <person name="Sakyi L.B."/>
            <person name="Cui X."/>
            <person name="Yuan T."/>
            <person name="Jiang B."/>
            <person name="Yang W."/>
            <person name="Lam T.T.-Y."/>
            <person name="Chang Q."/>
            <person name="Ding S."/>
            <person name="Wang X."/>
            <person name="Zhu J."/>
            <person name="Ruan X."/>
            <person name="Zhao L."/>
            <person name="Wei J."/>
            <person name="Que T."/>
            <person name="Du C."/>
            <person name="Cheng J."/>
            <person name="Dai P."/>
            <person name="Han X."/>
            <person name="Huang E."/>
            <person name="Gao Y."/>
            <person name="Liu J."/>
            <person name="Shao H."/>
            <person name="Ye R."/>
            <person name="Li L."/>
            <person name="Wei W."/>
            <person name="Wang X."/>
            <person name="Wang C."/>
            <person name="Huo Q."/>
            <person name="Li W."/>
            <person name="Guo W."/>
            <person name="Chen H."/>
            <person name="Chen S."/>
            <person name="Zhou L."/>
            <person name="Zhou L."/>
            <person name="Ni X."/>
            <person name="Tian J."/>
            <person name="Zhou Y."/>
            <person name="Sheng Y."/>
            <person name="Liu T."/>
            <person name="Pan Y."/>
            <person name="Xia L."/>
            <person name="Li J."/>
            <person name="Zhao F."/>
            <person name="Cao W."/>
        </authorList>
    </citation>
    <scope>NUCLEOTIDE SEQUENCE</scope>
    <source>
        <strain evidence="1">Rmic-2018</strain>
        <tissue evidence="1">Larvae</tissue>
    </source>
</reference>
<keyword evidence="2" id="KW-1185">Reference proteome</keyword>
<dbReference type="EMBL" id="JABSTU010000006">
    <property type="protein sequence ID" value="KAH8027704.1"/>
    <property type="molecule type" value="Genomic_DNA"/>
</dbReference>
<protein>
    <submittedName>
        <fullName evidence="1">Uncharacterized protein</fullName>
    </submittedName>
</protein>
<sequence length="345" mass="39087">MSERVRQKRAVKLCGGADKMPAHENARPKRRSSGVRTQLLSTLHHSPRDYAVFFFWCSAAATNKTYAKRVRLDLTKLAKKKIIHYGSLNVFEVADKIKDRVMEVIETMKEFKKIQKNDPNKRIVVAIGGVEYSSADAWAAFKESIMMAADKDTGIDTVIAISSTNQLLTDQKAGNCIVVPPNTIHSSNMNFPTLARNLELVNEANQFMYGNRDAVVGLSLEMGAMMYTFSSDQELSPATAYKECKYATLVTLDMGCSSNPQQIVRDTVMGFGQETRRFVIVHDNKTTLERKFKYVLARHPRKRFAWLYFDVNMADLVQSCGLRNPFEFLQTLRTTFGIHDKPDET</sequence>
<organism evidence="1 2">
    <name type="scientific">Rhipicephalus microplus</name>
    <name type="common">Cattle tick</name>
    <name type="synonym">Boophilus microplus</name>
    <dbReference type="NCBI Taxonomy" id="6941"/>
    <lineage>
        <taxon>Eukaryota</taxon>
        <taxon>Metazoa</taxon>
        <taxon>Ecdysozoa</taxon>
        <taxon>Arthropoda</taxon>
        <taxon>Chelicerata</taxon>
        <taxon>Arachnida</taxon>
        <taxon>Acari</taxon>
        <taxon>Parasitiformes</taxon>
        <taxon>Ixodida</taxon>
        <taxon>Ixodoidea</taxon>
        <taxon>Ixodidae</taxon>
        <taxon>Rhipicephalinae</taxon>
        <taxon>Rhipicephalus</taxon>
        <taxon>Boophilus</taxon>
    </lineage>
</organism>
<proteinExistence type="predicted"/>
<gene>
    <name evidence="1" type="ORF">HPB51_007254</name>
</gene>
<name>A0A9J6E0Z8_RHIMP</name>
<evidence type="ECO:0000313" key="1">
    <source>
        <dbReference type="EMBL" id="KAH8027704.1"/>
    </source>
</evidence>
<dbReference type="Proteomes" id="UP000821866">
    <property type="component" value="Chromosome 4"/>
</dbReference>
<comment type="caution">
    <text evidence="1">The sequence shown here is derived from an EMBL/GenBank/DDBJ whole genome shotgun (WGS) entry which is preliminary data.</text>
</comment>
<accession>A0A9J6E0Z8</accession>
<reference evidence="1" key="1">
    <citation type="journal article" date="2020" name="Cell">
        <title>Large-Scale Comparative Analyses of Tick Genomes Elucidate Their Genetic Diversity and Vector Capacities.</title>
        <authorList>
            <consortium name="Tick Genome and Microbiome Consortium (TIGMIC)"/>
            <person name="Jia N."/>
            <person name="Wang J."/>
            <person name="Shi W."/>
            <person name="Du L."/>
            <person name="Sun Y."/>
            <person name="Zhan W."/>
            <person name="Jiang J.F."/>
            <person name="Wang Q."/>
            <person name="Zhang B."/>
            <person name="Ji P."/>
            <person name="Bell-Sakyi L."/>
            <person name="Cui X.M."/>
            <person name="Yuan T.T."/>
            <person name="Jiang B.G."/>
            <person name="Yang W.F."/>
            <person name="Lam T.T."/>
            <person name="Chang Q.C."/>
            <person name="Ding S.J."/>
            <person name="Wang X.J."/>
            <person name="Zhu J.G."/>
            <person name="Ruan X.D."/>
            <person name="Zhao L."/>
            <person name="Wei J.T."/>
            <person name="Ye R.Z."/>
            <person name="Que T.C."/>
            <person name="Du C.H."/>
            <person name="Zhou Y.H."/>
            <person name="Cheng J.X."/>
            <person name="Dai P.F."/>
            <person name="Guo W.B."/>
            <person name="Han X.H."/>
            <person name="Huang E.J."/>
            <person name="Li L.F."/>
            <person name="Wei W."/>
            <person name="Gao Y.C."/>
            <person name="Liu J.Z."/>
            <person name="Shao H.Z."/>
            <person name="Wang X."/>
            <person name="Wang C.C."/>
            <person name="Yang T.C."/>
            <person name="Huo Q.B."/>
            <person name="Li W."/>
            <person name="Chen H.Y."/>
            <person name="Chen S.E."/>
            <person name="Zhou L.G."/>
            <person name="Ni X.B."/>
            <person name="Tian J.H."/>
            <person name="Sheng Y."/>
            <person name="Liu T."/>
            <person name="Pan Y.S."/>
            <person name="Xia L.Y."/>
            <person name="Li J."/>
            <person name="Zhao F."/>
            <person name="Cao W.C."/>
        </authorList>
    </citation>
    <scope>NUCLEOTIDE SEQUENCE</scope>
    <source>
        <strain evidence="1">Rmic-2018</strain>
    </source>
</reference>